<dbReference type="PANTHER" id="PTHR38834:SF3">
    <property type="entry name" value="SOLUTE-BINDING PROTEIN FAMILY 3_N-TERMINAL DOMAIN-CONTAINING PROTEIN"/>
    <property type="match status" value="1"/>
</dbReference>
<keyword evidence="3" id="KW-1185">Reference proteome</keyword>
<evidence type="ECO:0000256" key="1">
    <source>
        <dbReference type="SAM" id="SignalP"/>
    </source>
</evidence>
<evidence type="ECO:0000313" key="2">
    <source>
        <dbReference type="EMBL" id="MBP2294409.1"/>
    </source>
</evidence>
<gene>
    <name evidence="2" type="ORF">J2851_004199</name>
</gene>
<reference evidence="2 3" key="1">
    <citation type="submission" date="2021-03" db="EMBL/GenBank/DDBJ databases">
        <title>Genomic Encyclopedia of Type Strains, Phase III (KMG-III): the genomes of soil and plant-associated and newly described type strains.</title>
        <authorList>
            <person name="Whitman W."/>
        </authorList>
    </citation>
    <scope>NUCLEOTIDE SEQUENCE [LARGE SCALE GENOMIC DNA]</scope>
    <source>
        <strain evidence="2 3">IMMIB AFH-6</strain>
    </source>
</reference>
<protein>
    <submittedName>
        <fullName evidence="2">Polar amino acid transport system substrate-binding protein</fullName>
    </submittedName>
</protein>
<dbReference type="Gene3D" id="3.40.190.10">
    <property type="entry name" value="Periplasmic binding protein-like II"/>
    <property type="match status" value="2"/>
</dbReference>
<dbReference type="EMBL" id="JAGINP010000016">
    <property type="protein sequence ID" value="MBP2294409.1"/>
    <property type="molecule type" value="Genomic_DNA"/>
</dbReference>
<sequence>MRKILLGLSMVFALTGAASAQTFKIHTGIIPPYINEAEGGKGSGVILEIMTGALSAANLNYEIISAVPWKRAQSDAIGEPGSLVSPFARTPVREPDWTWVAKILEEKMYVYVPAGAAKPANKDELLQVASLGVLSGGAPESVAKELNLEGVMQGVAAESMNAKKLVAGRLNAWMSQGYMATAGMREAEVPAGQIERKFELRDLPLWVATSKSTPPDHVALLQAAFENFLKTPAYTAILAKYQ</sequence>
<feature type="signal peptide" evidence="1">
    <location>
        <begin position="1"/>
        <end position="20"/>
    </location>
</feature>
<dbReference type="Proteomes" id="UP000781958">
    <property type="component" value="Unassembled WGS sequence"/>
</dbReference>
<organism evidence="2 3">
    <name type="scientific">Azospirillum rugosum</name>
    <dbReference type="NCBI Taxonomy" id="416170"/>
    <lineage>
        <taxon>Bacteria</taxon>
        <taxon>Pseudomonadati</taxon>
        <taxon>Pseudomonadota</taxon>
        <taxon>Alphaproteobacteria</taxon>
        <taxon>Rhodospirillales</taxon>
        <taxon>Azospirillaceae</taxon>
        <taxon>Azospirillum</taxon>
    </lineage>
</organism>
<accession>A0ABS4SQA2</accession>
<dbReference type="RefSeq" id="WP_209768596.1">
    <property type="nucleotide sequence ID" value="NZ_JAGINP010000016.1"/>
</dbReference>
<proteinExistence type="predicted"/>
<comment type="caution">
    <text evidence="2">The sequence shown here is derived from an EMBL/GenBank/DDBJ whole genome shotgun (WGS) entry which is preliminary data.</text>
</comment>
<keyword evidence="1" id="KW-0732">Signal</keyword>
<name>A0ABS4SQA2_9PROT</name>
<dbReference type="PANTHER" id="PTHR38834">
    <property type="entry name" value="PERIPLASMIC SUBSTRATE BINDING PROTEIN FAMILY 3"/>
    <property type="match status" value="1"/>
</dbReference>
<feature type="chain" id="PRO_5045875195" evidence="1">
    <location>
        <begin position="21"/>
        <end position="242"/>
    </location>
</feature>
<dbReference type="SUPFAM" id="SSF53850">
    <property type="entry name" value="Periplasmic binding protein-like II"/>
    <property type="match status" value="1"/>
</dbReference>
<evidence type="ECO:0000313" key="3">
    <source>
        <dbReference type="Proteomes" id="UP000781958"/>
    </source>
</evidence>